<keyword evidence="1" id="KW-0805">Transcription regulation</keyword>
<dbReference type="SMART" id="SM00866">
    <property type="entry name" value="UTRA"/>
    <property type="match status" value="1"/>
</dbReference>
<evidence type="ECO:0000313" key="5">
    <source>
        <dbReference type="EMBL" id="MFD1910655.1"/>
    </source>
</evidence>
<dbReference type="Pfam" id="PF07702">
    <property type="entry name" value="UTRA"/>
    <property type="match status" value="1"/>
</dbReference>
<dbReference type="InterPro" id="IPR036388">
    <property type="entry name" value="WH-like_DNA-bd_sf"/>
</dbReference>
<comment type="caution">
    <text evidence="5">The sequence shown here is derived from an EMBL/GenBank/DDBJ whole genome shotgun (WGS) entry which is preliminary data.</text>
</comment>
<evidence type="ECO:0000259" key="4">
    <source>
        <dbReference type="PROSITE" id="PS50949"/>
    </source>
</evidence>
<dbReference type="RefSeq" id="WP_390258463.1">
    <property type="nucleotide sequence ID" value="NZ_JBHUGH010000001.1"/>
</dbReference>
<sequence>MTERDRAAESVSGAGPRLTHHDRILTDIRDRITGHDWPPGYQLPFETRLAETYGVSRMTMNKVLAQLTREGFLVRRRKLGTFVAQPVAQAAVLEIADIAAEVAALGLDWRFDLTDRTLRPPLPDEARATRADPPPASVLALRGVHHAGGMPFCHEARIINPQTAPAALDVDFRHVAPGAWLLREIPWTSAQHRIRAVPATGSIARALELDGGTACLEVTRRTEMAGQWVTLVTQTYPGDRHELVAEFSPRTEG</sequence>
<keyword evidence="3" id="KW-0804">Transcription</keyword>
<dbReference type="SUPFAM" id="SSF64288">
    <property type="entry name" value="Chorismate lyase-like"/>
    <property type="match status" value="1"/>
</dbReference>
<reference evidence="6" key="1">
    <citation type="journal article" date="2019" name="Int. J. Syst. Evol. Microbiol.">
        <title>The Global Catalogue of Microorganisms (GCM) 10K type strain sequencing project: providing services to taxonomists for standard genome sequencing and annotation.</title>
        <authorList>
            <consortium name="The Broad Institute Genomics Platform"/>
            <consortium name="The Broad Institute Genome Sequencing Center for Infectious Disease"/>
            <person name="Wu L."/>
            <person name="Ma J."/>
        </authorList>
    </citation>
    <scope>NUCLEOTIDE SEQUENCE [LARGE SCALE GENOMIC DNA]</scope>
    <source>
        <strain evidence="6">CGMCC 4.7242</strain>
    </source>
</reference>
<dbReference type="InterPro" id="IPR050679">
    <property type="entry name" value="Bact_HTH_transcr_reg"/>
</dbReference>
<proteinExistence type="predicted"/>
<organism evidence="5 6">
    <name type="scientific">Halodurantibacterium flavum</name>
    <dbReference type="NCBI Taxonomy" id="1382802"/>
    <lineage>
        <taxon>Bacteria</taxon>
        <taxon>Pseudomonadati</taxon>
        <taxon>Pseudomonadota</taxon>
        <taxon>Alphaproteobacteria</taxon>
        <taxon>Rhodobacterales</taxon>
        <taxon>Paracoccaceae</taxon>
        <taxon>Halodurantibacterium</taxon>
    </lineage>
</organism>
<name>A0ABW4RZJ2_9RHOB</name>
<dbReference type="InterPro" id="IPR036390">
    <property type="entry name" value="WH_DNA-bd_sf"/>
</dbReference>
<dbReference type="EMBL" id="JBHUGH010000001">
    <property type="protein sequence ID" value="MFD1910655.1"/>
    <property type="molecule type" value="Genomic_DNA"/>
</dbReference>
<dbReference type="InterPro" id="IPR000524">
    <property type="entry name" value="Tscrpt_reg_HTH_GntR"/>
</dbReference>
<gene>
    <name evidence="5" type="ORF">ACFSGJ_00340</name>
</gene>
<dbReference type="PROSITE" id="PS50949">
    <property type="entry name" value="HTH_GNTR"/>
    <property type="match status" value="1"/>
</dbReference>
<evidence type="ECO:0000256" key="1">
    <source>
        <dbReference type="ARBA" id="ARBA00023015"/>
    </source>
</evidence>
<evidence type="ECO:0000256" key="2">
    <source>
        <dbReference type="ARBA" id="ARBA00023125"/>
    </source>
</evidence>
<dbReference type="Proteomes" id="UP001597353">
    <property type="component" value="Unassembled WGS sequence"/>
</dbReference>
<dbReference type="CDD" id="cd07377">
    <property type="entry name" value="WHTH_GntR"/>
    <property type="match status" value="1"/>
</dbReference>
<feature type="domain" description="HTH gntR-type" evidence="4">
    <location>
        <begin position="18"/>
        <end position="86"/>
    </location>
</feature>
<dbReference type="Pfam" id="PF00392">
    <property type="entry name" value="GntR"/>
    <property type="match status" value="1"/>
</dbReference>
<dbReference type="Gene3D" id="1.10.10.10">
    <property type="entry name" value="Winged helix-like DNA-binding domain superfamily/Winged helix DNA-binding domain"/>
    <property type="match status" value="1"/>
</dbReference>
<dbReference type="SUPFAM" id="SSF46785">
    <property type="entry name" value="Winged helix' DNA-binding domain"/>
    <property type="match status" value="1"/>
</dbReference>
<evidence type="ECO:0000313" key="6">
    <source>
        <dbReference type="Proteomes" id="UP001597353"/>
    </source>
</evidence>
<dbReference type="SMART" id="SM00345">
    <property type="entry name" value="HTH_GNTR"/>
    <property type="match status" value="1"/>
</dbReference>
<evidence type="ECO:0000256" key="3">
    <source>
        <dbReference type="ARBA" id="ARBA00023163"/>
    </source>
</evidence>
<accession>A0ABW4RZJ2</accession>
<dbReference type="Gene3D" id="3.40.1410.10">
    <property type="entry name" value="Chorismate lyase-like"/>
    <property type="match status" value="1"/>
</dbReference>
<dbReference type="InterPro" id="IPR028978">
    <property type="entry name" value="Chorismate_lyase_/UTRA_dom_sf"/>
</dbReference>
<dbReference type="PRINTS" id="PR00035">
    <property type="entry name" value="HTHGNTR"/>
</dbReference>
<protein>
    <submittedName>
        <fullName evidence="5">UTRA domain-containing protein</fullName>
    </submittedName>
</protein>
<keyword evidence="6" id="KW-1185">Reference proteome</keyword>
<dbReference type="PANTHER" id="PTHR44846">
    <property type="entry name" value="MANNOSYL-D-GLYCERATE TRANSPORT/METABOLISM SYSTEM REPRESSOR MNGR-RELATED"/>
    <property type="match status" value="1"/>
</dbReference>
<keyword evidence="2" id="KW-0238">DNA-binding</keyword>
<dbReference type="InterPro" id="IPR011663">
    <property type="entry name" value="UTRA"/>
</dbReference>
<dbReference type="PANTHER" id="PTHR44846:SF16">
    <property type="entry name" value="TRANSCRIPTIONAL REGULATOR PHNF-RELATED"/>
    <property type="match status" value="1"/>
</dbReference>